<reference evidence="2" key="1">
    <citation type="submission" date="2018-06" db="EMBL/GenBank/DDBJ databases">
        <authorList>
            <consortium name="Pathogen Informatics"/>
        </authorList>
    </citation>
    <scope>NUCLEOTIDE SEQUENCE [LARGE SCALE GENOMIC DNA]</scope>
    <source>
        <strain evidence="2">NCTC10135</strain>
    </source>
</reference>
<dbReference type="KEGG" id="mala:NCTC10135_00528"/>
<evidence type="ECO:0000313" key="2">
    <source>
        <dbReference type="Proteomes" id="UP000259864"/>
    </source>
</evidence>
<evidence type="ECO:0000313" key="1">
    <source>
        <dbReference type="EMBL" id="SYV90020.1"/>
    </source>
</evidence>
<accession>A0A3B0P0V8</accession>
<dbReference type="NCBIfam" id="TIGR02167">
    <property type="entry name" value="Liste_lipo_26"/>
    <property type="match status" value="1"/>
</dbReference>
<dbReference type="InterPro" id="IPR005046">
    <property type="entry name" value="DUF285"/>
</dbReference>
<dbReference type="InterPro" id="IPR011889">
    <property type="entry name" value="Liste_lipo_26"/>
</dbReference>
<sequence>MNNMFENALKFNQDISIWDTSNVTTMKSMFTDAKAFNQDLKNWKVDKVTNHQYFNNINRKENETW</sequence>
<proteinExistence type="predicted"/>
<dbReference type="Proteomes" id="UP000259864">
    <property type="component" value="Chromosome 1"/>
</dbReference>
<feature type="non-terminal residue" evidence="1">
    <location>
        <position position="65"/>
    </location>
</feature>
<dbReference type="EMBL" id="LS991949">
    <property type="protein sequence ID" value="SYV90020.1"/>
    <property type="molecule type" value="Genomic_DNA"/>
</dbReference>
<dbReference type="AlphaFoldDB" id="A0A3B0P0V8"/>
<name>A0A3B0P0V8_9BACT</name>
<gene>
    <name evidence="1" type="ORF">NCTC10135_00528</name>
</gene>
<organism evidence="1 2">
    <name type="scientific">Metamycoplasma alkalescens</name>
    <dbReference type="NCBI Taxonomy" id="45363"/>
    <lineage>
        <taxon>Bacteria</taxon>
        <taxon>Bacillati</taxon>
        <taxon>Mycoplasmatota</taxon>
        <taxon>Mycoplasmoidales</taxon>
        <taxon>Metamycoplasmataceae</taxon>
        <taxon>Metamycoplasma</taxon>
    </lineage>
</organism>
<dbReference type="Pfam" id="PF03382">
    <property type="entry name" value="DUF285"/>
    <property type="match status" value="1"/>
</dbReference>
<protein>
    <submittedName>
        <fullName evidence="1">Bacterial surface protein 26-residue repeat</fullName>
    </submittedName>
</protein>